<keyword evidence="7" id="KW-0378">Hydrolase</keyword>
<keyword evidence="11" id="KW-0496">Mitochondrion</keyword>
<proteinExistence type="predicted"/>
<evidence type="ECO:0000256" key="10">
    <source>
        <dbReference type="ARBA" id="ARBA00022946"/>
    </source>
</evidence>
<dbReference type="PANTHER" id="PTHR12121:SF37">
    <property type="entry name" value="2',5'-PHOSPHODIESTERASE 12"/>
    <property type="match status" value="1"/>
</dbReference>
<dbReference type="InterPro" id="IPR048821">
    <property type="entry name" value="PDE12-like_N"/>
</dbReference>
<dbReference type="AlphaFoldDB" id="A0A8J9UV10"/>
<evidence type="ECO:0000256" key="12">
    <source>
        <dbReference type="ARBA" id="ARBA00072755"/>
    </source>
</evidence>
<keyword evidence="17" id="KW-1185">Reference proteome</keyword>
<dbReference type="GO" id="GO:0006397">
    <property type="term" value="P:mRNA processing"/>
    <property type="evidence" value="ECO:0007669"/>
    <property type="project" value="UniProtKB-KW"/>
</dbReference>
<dbReference type="Pfam" id="PF21171">
    <property type="entry name" value="PDE12-like_N"/>
    <property type="match status" value="1"/>
</dbReference>
<dbReference type="EMBL" id="OV170226">
    <property type="protein sequence ID" value="CAH0726648.1"/>
    <property type="molecule type" value="Genomic_DNA"/>
</dbReference>
<dbReference type="InterPro" id="IPR050410">
    <property type="entry name" value="CCR4/nocturin_mRNA_transcr"/>
</dbReference>
<keyword evidence="5" id="KW-0540">Nuclease</keyword>
<keyword evidence="10" id="KW-0809">Transit peptide</keyword>
<dbReference type="GO" id="GO:0000288">
    <property type="term" value="P:nuclear-transcribed mRNA catabolic process, deadenylation-dependent decay"/>
    <property type="evidence" value="ECO:0007669"/>
    <property type="project" value="TreeGrafter"/>
</dbReference>
<evidence type="ECO:0000313" key="17">
    <source>
        <dbReference type="Proteomes" id="UP000838878"/>
    </source>
</evidence>
<keyword evidence="3" id="KW-0597">Phosphoprotein</keyword>
<evidence type="ECO:0000256" key="6">
    <source>
        <dbReference type="ARBA" id="ARBA00022723"/>
    </source>
</evidence>
<reference evidence="16" key="1">
    <citation type="submission" date="2021-12" db="EMBL/GenBank/DDBJ databases">
        <authorList>
            <person name="Martin H S."/>
        </authorList>
    </citation>
    <scope>NUCLEOTIDE SEQUENCE</scope>
</reference>
<keyword evidence="8" id="KW-0269">Exonuclease</keyword>
<dbReference type="PANTHER" id="PTHR12121">
    <property type="entry name" value="CARBON CATABOLITE REPRESSOR PROTEIN 4"/>
    <property type="match status" value="1"/>
</dbReference>
<evidence type="ECO:0000256" key="5">
    <source>
        <dbReference type="ARBA" id="ARBA00022722"/>
    </source>
</evidence>
<dbReference type="Gene3D" id="3.60.10.10">
    <property type="entry name" value="Endonuclease/exonuclease/phosphatase"/>
    <property type="match status" value="1"/>
</dbReference>
<organism evidence="16 17">
    <name type="scientific">Brenthis ino</name>
    <name type="common">lesser marbled fritillary</name>
    <dbReference type="NCBI Taxonomy" id="405034"/>
    <lineage>
        <taxon>Eukaryota</taxon>
        <taxon>Metazoa</taxon>
        <taxon>Ecdysozoa</taxon>
        <taxon>Arthropoda</taxon>
        <taxon>Hexapoda</taxon>
        <taxon>Insecta</taxon>
        <taxon>Pterygota</taxon>
        <taxon>Neoptera</taxon>
        <taxon>Endopterygota</taxon>
        <taxon>Lepidoptera</taxon>
        <taxon>Glossata</taxon>
        <taxon>Ditrysia</taxon>
        <taxon>Papilionoidea</taxon>
        <taxon>Nymphalidae</taxon>
        <taxon>Heliconiinae</taxon>
        <taxon>Argynnini</taxon>
        <taxon>Brenthis</taxon>
    </lineage>
</organism>
<evidence type="ECO:0000256" key="1">
    <source>
        <dbReference type="ARBA" id="ARBA00001946"/>
    </source>
</evidence>
<comment type="cofactor">
    <cofactor evidence="1">
        <name>Mg(2+)</name>
        <dbReference type="ChEBI" id="CHEBI:18420"/>
    </cofactor>
</comment>
<accession>A0A8J9UV10</accession>
<feature type="domain" description="2',5'-phosphodiesterase 12-like N-terminal" evidence="15">
    <location>
        <begin position="115"/>
        <end position="215"/>
    </location>
</feature>
<keyword evidence="9" id="KW-0460">Magnesium</keyword>
<evidence type="ECO:0000313" key="16">
    <source>
        <dbReference type="EMBL" id="CAH0726648.1"/>
    </source>
</evidence>
<protein>
    <recommendedName>
        <fullName evidence="12">2',5'-phosphodiesterase 12</fullName>
    </recommendedName>
    <alternativeName>
        <fullName evidence="13">Mitochondrial deadenylase</fullName>
    </alternativeName>
</protein>
<evidence type="ECO:0000256" key="8">
    <source>
        <dbReference type="ARBA" id="ARBA00022839"/>
    </source>
</evidence>
<sequence>MNKHKCYFRYIKQDDKVDISFLFSVNDVSRQFNLSRNSSESLETLCVRIATNVQKFYNKKNKKKTLPKEQAIEVKIYDSKKDPISKECTCSDLFAYQSPILTISDNLYEIVLNAPWIINFNLPKVILAGFPVYPENFETQYTDKHLSIFNWYKGKSFNDKGNEISNEHIQWQLILNSFYFTPTTEDIGMKLKLECIPVNNESTGPAVECVINGVVEAGPGPCPFECTHMFTKQKLTDKSFRCVSYNILADLYCDSDFTRTVLHPYCPPYALHIDYRKQLIVKELKGYNADIICLQEVDSKIFNSSLKTFLECEGLEGLFFKKGKTVSEGLACFYRKDRFNFIDSQSILLAKAIKEEACLEEIWCNIKDNEPLLERVLDRSTVASATFLQSIEHPNEILLVGNTHLYFHPDADHIRLLQGGILIYWLRDIQRKLEEQFANHRVSIILCGDFNSVPSCGIYQLYTTGSAPSSLPDWKSNEKEAINDLSLKQDIQLDSACGTPQYTNFTEGFADCLDYIFYEKNKLRVEQVIPLPSIEQLKAHIALPSIVFPSDHIAIISDLQFR</sequence>
<dbReference type="InterPro" id="IPR005135">
    <property type="entry name" value="Endo/exonuclease/phosphatase"/>
</dbReference>
<dbReference type="GO" id="GO:0004535">
    <property type="term" value="F:poly(A)-specific ribonuclease activity"/>
    <property type="evidence" value="ECO:0007669"/>
    <property type="project" value="UniProtKB-ARBA"/>
</dbReference>
<dbReference type="Proteomes" id="UP000838878">
    <property type="component" value="Chromosome 6"/>
</dbReference>
<dbReference type="SUPFAM" id="SSF56219">
    <property type="entry name" value="DNase I-like"/>
    <property type="match status" value="1"/>
</dbReference>
<dbReference type="FunFam" id="3.60.10.10:FF:000018">
    <property type="entry name" value="2',5'-phosphodiesterase 12"/>
    <property type="match status" value="1"/>
</dbReference>
<evidence type="ECO:0000259" key="14">
    <source>
        <dbReference type="Pfam" id="PF03372"/>
    </source>
</evidence>
<dbReference type="GO" id="GO:0005759">
    <property type="term" value="C:mitochondrial matrix"/>
    <property type="evidence" value="ECO:0007669"/>
    <property type="project" value="UniProtKB-SubCell"/>
</dbReference>
<dbReference type="InterPro" id="IPR036691">
    <property type="entry name" value="Endo/exonu/phosph_ase_sf"/>
</dbReference>
<evidence type="ECO:0000259" key="15">
    <source>
        <dbReference type="Pfam" id="PF21171"/>
    </source>
</evidence>
<keyword evidence="6" id="KW-0479">Metal-binding</keyword>
<dbReference type="GO" id="GO:0046872">
    <property type="term" value="F:metal ion binding"/>
    <property type="evidence" value="ECO:0007669"/>
    <property type="project" value="UniProtKB-KW"/>
</dbReference>
<dbReference type="Pfam" id="PF03372">
    <property type="entry name" value="Exo_endo_phos"/>
    <property type="match status" value="1"/>
</dbReference>
<evidence type="ECO:0000256" key="2">
    <source>
        <dbReference type="ARBA" id="ARBA00004305"/>
    </source>
</evidence>
<evidence type="ECO:0000256" key="11">
    <source>
        <dbReference type="ARBA" id="ARBA00023128"/>
    </source>
</evidence>
<feature type="non-terminal residue" evidence="16">
    <location>
        <position position="562"/>
    </location>
</feature>
<evidence type="ECO:0000256" key="13">
    <source>
        <dbReference type="ARBA" id="ARBA00083541"/>
    </source>
</evidence>
<evidence type="ECO:0000256" key="7">
    <source>
        <dbReference type="ARBA" id="ARBA00022801"/>
    </source>
</evidence>
<keyword evidence="4" id="KW-0507">mRNA processing</keyword>
<evidence type="ECO:0000256" key="9">
    <source>
        <dbReference type="ARBA" id="ARBA00022842"/>
    </source>
</evidence>
<feature type="domain" description="Endonuclease/exonuclease/phosphatase" evidence="14">
    <location>
        <begin position="244"/>
        <end position="552"/>
    </location>
</feature>
<name>A0A8J9UV10_9NEOP</name>
<dbReference type="OrthoDB" id="412787at2759"/>
<comment type="subcellular location">
    <subcellularLocation>
        <location evidence="2">Mitochondrion matrix</location>
    </subcellularLocation>
</comment>
<gene>
    <name evidence="16" type="ORF">BINO364_LOCUS12084</name>
</gene>
<evidence type="ECO:0000256" key="3">
    <source>
        <dbReference type="ARBA" id="ARBA00022553"/>
    </source>
</evidence>
<evidence type="ECO:0000256" key="4">
    <source>
        <dbReference type="ARBA" id="ARBA00022664"/>
    </source>
</evidence>